<sequence>MERRDNSSLWRSPEHQSLLHEAYRGFEMGHGLPSGSTATPARTPTRKEKDVIPLIPCGQAIHGSLKQGSMFFGHQHRQFANLPMADGAILSKRERETWDKDYDPLTARRSFMNGLPGATRYLQTPLLKTQHLEL</sequence>
<accession>A0A7R9ACG1</accession>
<dbReference type="Proteomes" id="UP000677054">
    <property type="component" value="Unassembled WGS sequence"/>
</dbReference>
<protein>
    <submittedName>
        <fullName evidence="1">Uncharacterized protein</fullName>
    </submittedName>
</protein>
<dbReference type="EMBL" id="LR903067">
    <property type="protein sequence ID" value="CAD7251438.1"/>
    <property type="molecule type" value="Genomic_DNA"/>
</dbReference>
<dbReference type="EMBL" id="CAJPEV010003550">
    <property type="protein sequence ID" value="CAG0899996.1"/>
    <property type="molecule type" value="Genomic_DNA"/>
</dbReference>
<evidence type="ECO:0000313" key="1">
    <source>
        <dbReference type="EMBL" id="CAD7251438.1"/>
    </source>
</evidence>
<organism evidence="1">
    <name type="scientific">Darwinula stevensoni</name>
    <dbReference type="NCBI Taxonomy" id="69355"/>
    <lineage>
        <taxon>Eukaryota</taxon>
        <taxon>Metazoa</taxon>
        <taxon>Ecdysozoa</taxon>
        <taxon>Arthropoda</taxon>
        <taxon>Crustacea</taxon>
        <taxon>Oligostraca</taxon>
        <taxon>Ostracoda</taxon>
        <taxon>Podocopa</taxon>
        <taxon>Podocopida</taxon>
        <taxon>Darwinulocopina</taxon>
        <taxon>Darwinuloidea</taxon>
        <taxon>Darwinulidae</taxon>
        <taxon>Darwinula</taxon>
    </lineage>
</organism>
<proteinExistence type="predicted"/>
<keyword evidence="2" id="KW-1185">Reference proteome</keyword>
<dbReference type="AlphaFoldDB" id="A0A7R9ACG1"/>
<name>A0A7R9ACG1_9CRUS</name>
<reference evidence="1" key="1">
    <citation type="submission" date="2020-11" db="EMBL/GenBank/DDBJ databases">
        <authorList>
            <person name="Tran Van P."/>
        </authorList>
    </citation>
    <scope>NUCLEOTIDE SEQUENCE</scope>
</reference>
<gene>
    <name evidence="1" type="ORF">DSTB1V02_LOCUS11205</name>
</gene>
<evidence type="ECO:0000313" key="2">
    <source>
        <dbReference type="Proteomes" id="UP000677054"/>
    </source>
</evidence>